<dbReference type="Pfam" id="PF06013">
    <property type="entry name" value="WXG100"/>
    <property type="match status" value="1"/>
</dbReference>
<gene>
    <name evidence="2" type="ORF">CLV54_1763</name>
</gene>
<sequence length="95" mass="10292">MRYQVDSQAVWDATASARSLIPRIQSEVSGLLSLLTSLEGSWSGEAATAFQGVVSEWRATQQQVEQSLTSIVEALDRAGTQYADAEAANTRLFGR</sequence>
<dbReference type="Proteomes" id="UP000230161">
    <property type="component" value="Unassembled WGS sequence"/>
</dbReference>
<proteinExistence type="inferred from homology"/>
<dbReference type="InterPro" id="IPR010310">
    <property type="entry name" value="T7SS_ESAT-6-like"/>
</dbReference>
<evidence type="ECO:0000313" key="3">
    <source>
        <dbReference type="Proteomes" id="UP000230161"/>
    </source>
</evidence>
<protein>
    <recommendedName>
        <fullName evidence="1">ESAT-6-like protein</fullName>
    </recommendedName>
</protein>
<organism evidence="2 3">
    <name type="scientific">Compostimonas suwonensis</name>
    <dbReference type="NCBI Taxonomy" id="1048394"/>
    <lineage>
        <taxon>Bacteria</taxon>
        <taxon>Bacillati</taxon>
        <taxon>Actinomycetota</taxon>
        <taxon>Actinomycetes</taxon>
        <taxon>Micrococcales</taxon>
        <taxon>Microbacteriaceae</taxon>
        <taxon>Compostimonas</taxon>
    </lineage>
</organism>
<dbReference type="Gene3D" id="1.10.287.1060">
    <property type="entry name" value="ESAT-6-like"/>
    <property type="match status" value="1"/>
</dbReference>
<comment type="similarity">
    <text evidence="1">Belongs to the WXG100 family.</text>
</comment>
<name>A0A2M9BVJ7_9MICO</name>
<dbReference type="AlphaFoldDB" id="A0A2M9BVJ7"/>
<evidence type="ECO:0000313" key="2">
    <source>
        <dbReference type="EMBL" id="PJJ61972.1"/>
    </source>
</evidence>
<reference evidence="2 3" key="1">
    <citation type="submission" date="2017-11" db="EMBL/GenBank/DDBJ databases">
        <title>Genomic Encyclopedia of Archaeal and Bacterial Type Strains, Phase II (KMG-II): From Individual Species to Whole Genera.</title>
        <authorList>
            <person name="Goeker M."/>
        </authorList>
    </citation>
    <scope>NUCLEOTIDE SEQUENCE [LARGE SCALE GENOMIC DNA]</scope>
    <source>
        <strain evidence="2 3">DSM 25625</strain>
    </source>
</reference>
<accession>A0A2M9BVJ7</accession>
<dbReference type="EMBL" id="PGFB01000003">
    <property type="protein sequence ID" value="PJJ61972.1"/>
    <property type="molecule type" value="Genomic_DNA"/>
</dbReference>
<dbReference type="InterPro" id="IPR036689">
    <property type="entry name" value="ESAT-6-like_sf"/>
</dbReference>
<keyword evidence="3" id="KW-1185">Reference proteome</keyword>
<comment type="caution">
    <text evidence="2">The sequence shown here is derived from an EMBL/GenBank/DDBJ whole genome shotgun (WGS) entry which is preliminary data.</text>
</comment>
<evidence type="ECO:0000256" key="1">
    <source>
        <dbReference type="RuleBase" id="RU362001"/>
    </source>
</evidence>
<dbReference type="RefSeq" id="WP_245861523.1">
    <property type="nucleotide sequence ID" value="NZ_PGFB01000003.1"/>
</dbReference>
<dbReference type="NCBIfam" id="TIGR03930">
    <property type="entry name" value="WXG100_ESAT6"/>
    <property type="match status" value="1"/>
</dbReference>
<dbReference type="SUPFAM" id="SSF140453">
    <property type="entry name" value="EsxAB dimer-like"/>
    <property type="match status" value="1"/>
</dbReference>